<evidence type="ECO:0000313" key="7">
    <source>
        <dbReference type="EMBL" id="MBB2145446.1"/>
    </source>
</evidence>
<dbReference type="GO" id="GO:0003677">
    <property type="term" value="F:DNA binding"/>
    <property type="evidence" value="ECO:0007669"/>
    <property type="project" value="InterPro"/>
</dbReference>
<keyword evidence="2" id="KW-0805">Transcription regulation</keyword>
<dbReference type="EMBL" id="WNXD01000001">
    <property type="protein sequence ID" value="MBB2145446.1"/>
    <property type="molecule type" value="Genomic_DNA"/>
</dbReference>
<dbReference type="AlphaFoldDB" id="A0A923DWT4"/>
<evidence type="ECO:0000256" key="3">
    <source>
        <dbReference type="ARBA" id="ARBA00023082"/>
    </source>
</evidence>
<dbReference type="CDD" id="cd06171">
    <property type="entry name" value="Sigma70_r4"/>
    <property type="match status" value="1"/>
</dbReference>
<evidence type="ECO:0000259" key="5">
    <source>
        <dbReference type="Pfam" id="PF04542"/>
    </source>
</evidence>
<evidence type="ECO:0000256" key="4">
    <source>
        <dbReference type="ARBA" id="ARBA00023163"/>
    </source>
</evidence>
<accession>A0A923DWT4</accession>
<dbReference type="InterPro" id="IPR013325">
    <property type="entry name" value="RNA_pol_sigma_r2"/>
</dbReference>
<feature type="domain" description="RNA polymerase sigma factor 70 region 4 type 2" evidence="6">
    <location>
        <begin position="131"/>
        <end position="181"/>
    </location>
</feature>
<dbReference type="SUPFAM" id="SSF88659">
    <property type="entry name" value="Sigma3 and sigma4 domains of RNA polymerase sigma factors"/>
    <property type="match status" value="1"/>
</dbReference>
<evidence type="ECO:0000256" key="2">
    <source>
        <dbReference type="ARBA" id="ARBA00023015"/>
    </source>
</evidence>
<dbReference type="InterPro" id="IPR014284">
    <property type="entry name" value="RNA_pol_sigma-70_dom"/>
</dbReference>
<dbReference type="Pfam" id="PF08281">
    <property type="entry name" value="Sigma70_r4_2"/>
    <property type="match status" value="1"/>
</dbReference>
<dbReference type="InterPro" id="IPR013324">
    <property type="entry name" value="RNA_pol_sigma_r3/r4-like"/>
</dbReference>
<dbReference type="InterPro" id="IPR036388">
    <property type="entry name" value="WH-like_DNA-bd_sf"/>
</dbReference>
<dbReference type="NCBIfam" id="TIGR02937">
    <property type="entry name" value="sigma70-ECF"/>
    <property type="match status" value="1"/>
</dbReference>
<comment type="similarity">
    <text evidence="1">Belongs to the sigma-70 factor family. ECF subfamily.</text>
</comment>
<dbReference type="GO" id="GO:0016987">
    <property type="term" value="F:sigma factor activity"/>
    <property type="evidence" value="ECO:0007669"/>
    <property type="project" value="UniProtKB-KW"/>
</dbReference>
<dbReference type="InterPro" id="IPR007627">
    <property type="entry name" value="RNA_pol_sigma70_r2"/>
</dbReference>
<dbReference type="Pfam" id="PF04542">
    <property type="entry name" value="Sigma70_r2"/>
    <property type="match status" value="1"/>
</dbReference>
<evidence type="ECO:0000259" key="6">
    <source>
        <dbReference type="Pfam" id="PF08281"/>
    </source>
</evidence>
<dbReference type="PANTHER" id="PTHR43133">
    <property type="entry name" value="RNA POLYMERASE ECF-TYPE SIGMA FACTO"/>
    <property type="match status" value="1"/>
</dbReference>
<feature type="domain" description="RNA polymerase sigma-70 region 2" evidence="5">
    <location>
        <begin position="27"/>
        <end position="87"/>
    </location>
</feature>
<dbReference type="GO" id="GO:0006352">
    <property type="term" value="P:DNA-templated transcription initiation"/>
    <property type="evidence" value="ECO:0007669"/>
    <property type="project" value="InterPro"/>
</dbReference>
<dbReference type="RefSeq" id="WP_182922096.1">
    <property type="nucleotide sequence ID" value="NZ_WNXD01000001.1"/>
</dbReference>
<dbReference type="SUPFAM" id="SSF88946">
    <property type="entry name" value="Sigma2 domain of RNA polymerase sigma factors"/>
    <property type="match status" value="1"/>
</dbReference>
<comment type="caution">
    <text evidence="7">The sequence shown here is derived from an EMBL/GenBank/DDBJ whole genome shotgun (WGS) entry which is preliminary data.</text>
</comment>
<dbReference type="InterPro" id="IPR013249">
    <property type="entry name" value="RNA_pol_sigma70_r4_t2"/>
</dbReference>
<gene>
    <name evidence="7" type="ORF">GM921_08130</name>
</gene>
<reference evidence="7" key="1">
    <citation type="submission" date="2019-11" db="EMBL/GenBank/DDBJ databases">
        <title>Description of Pedobacter sp. LMG 31464T.</title>
        <authorList>
            <person name="Carlier A."/>
            <person name="Qi S."/>
            <person name="Vandamme P."/>
        </authorList>
    </citation>
    <scope>NUCLEOTIDE SEQUENCE</scope>
    <source>
        <strain evidence="7">LMG 31464</strain>
    </source>
</reference>
<evidence type="ECO:0000256" key="1">
    <source>
        <dbReference type="ARBA" id="ARBA00010641"/>
    </source>
</evidence>
<keyword evidence="8" id="KW-1185">Reference proteome</keyword>
<dbReference type="Gene3D" id="1.10.10.10">
    <property type="entry name" value="Winged helix-like DNA-binding domain superfamily/Winged helix DNA-binding domain"/>
    <property type="match status" value="1"/>
</dbReference>
<name>A0A923DWT4_9SPHI</name>
<evidence type="ECO:0000313" key="8">
    <source>
        <dbReference type="Proteomes" id="UP000601055"/>
    </source>
</evidence>
<dbReference type="Gene3D" id="1.10.1740.10">
    <property type="match status" value="1"/>
</dbReference>
<dbReference type="Proteomes" id="UP000601055">
    <property type="component" value="Unassembled WGS sequence"/>
</dbReference>
<keyword evidence="4" id="KW-0804">Transcription</keyword>
<proteinExistence type="inferred from homology"/>
<organism evidence="7 8">
    <name type="scientific">Pedobacter planticolens</name>
    <dbReference type="NCBI Taxonomy" id="2679964"/>
    <lineage>
        <taxon>Bacteria</taxon>
        <taxon>Pseudomonadati</taxon>
        <taxon>Bacteroidota</taxon>
        <taxon>Sphingobacteriia</taxon>
        <taxon>Sphingobacteriales</taxon>
        <taxon>Sphingobacteriaceae</taxon>
        <taxon>Pedobacter</taxon>
    </lineage>
</organism>
<dbReference type="InterPro" id="IPR039425">
    <property type="entry name" value="RNA_pol_sigma-70-like"/>
</dbReference>
<protein>
    <submittedName>
        <fullName evidence="7">Sigma-70 family RNA polymerase sigma factor</fullName>
    </submittedName>
</protein>
<sequence length="218" mass="25855">MKEFEQYSDIEIIQRILNGQLPLYEILIRRNNPYLYKVGRSYNYGHEDTQDLMQDTFIDAYNNLSKFENRSSFKTWIVRIMLNNCYRKQQKFSYKNEIANEINDQSIPLFSNQKQSDINKIIMNKELNSIIENALQHLDIDYRMVFSLREMNGLTTKEAAEILNISEANVKVRLNRAKAMLRKEVEKSYTTADIFEFNLIYCDAMVNNVMSKLKVINQ</sequence>
<dbReference type="PANTHER" id="PTHR43133:SF51">
    <property type="entry name" value="RNA POLYMERASE SIGMA FACTOR"/>
    <property type="match status" value="1"/>
</dbReference>
<keyword evidence="3" id="KW-0731">Sigma factor</keyword>